<evidence type="ECO:0000313" key="1">
    <source>
        <dbReference type="EMBL" id="KAG8556955.1"/>
    </source>
</evidence>
<dbReference type="EMBL" id="WNYA01000009">
    <property type="protein sequence ID" value="KAG8556955.1"/>
    <property type="molecule type" value="Genomic_DNA"/>
</dbReference>
<sequence length="145" mass="16752">MSGEKRVEFFWIVSMMAKEPLSLFRRHASWAKLSVHMYKEIQPWQSCQYLANFSVVYRDCAALFLITPSPPDLVCNVNTCLNMESNFREGLKLLHVLPYTWRIIEHPGATRCPLHPFLTTAQYIPSYPGVDVQQWIPAGTILVNH</sequence>
<dbReference type="AlphaFoldDB" id="A0AAV7ABT1"/>
<organism evidence="1 2">
    <name type="scientific">Engystomops pustulosus</name>
    <name type="common">Tungara frog</name>
    <name type="synonym">Physalaemus pustulosus</name>
    <dbReference type="NCBI Taxonomy" id="76066"/>
    <lineage>
        <taxon>Eukaryota</taxon>
        <taxon>Metazoa</taxon>
        <taxon>Chordata</taxon>
        <taxon>Craniata</taxon>
        <taxon>Vertebrata</taxon>
        <taxon>Euteleostomi</taxon>
        <taxon>Amphibia</taxon>
        <taxon>Batrachia</taxon>
        <taxon>Anura</taxon>
        <taxon>Neobatrachia</taxon>
        <taxon>Hyloidea</taxon>
        <taxon>Leptodactylidae</taxon>
        <taxon>Leiuperinae</taxon>
        <taxon>Engystomops</taxon>
    </lineage>
</organism>
<proteinExistence type="predicted"/>
<gene>
    <name evidence="1" type="ORF">GDO81_018265</name>
</gene>
<evidence type="ECO:0000313" key="2">
    <source>
        <dbReference type="Proteomes" id="UP000824782"/>
    </source>
</evidence>
<reference evidence="1" key="1">
    <citation type="thesis" date="2020" institute="ProQuest LLC" country="789 East Eisenhower Parkway, Ann Arbor, MI, USA">
        <title>Comparative Genomics and Chromosome Evolution.</title>
        <authorList>
            <person name="Mudd A.B."/>
        </authorList>
    </citation>
    <scope>NUCLEOTIDE SEQUENCE</scope>
    <source>
        <strain evidence="1">237g6f4</strain>
        <tissue evidence="1">Blood</tissue>
    </source>
</reference>
<comment type="caution">
    <text evidence="1">The sequence shown here is derived from an EMBL/GenBank/DDBJ whole genome shotgun (WGS) entry which is preliminary data.</text>
</comment>
<name>A0AAV7ABT1_ENGPU</name>
<keyword evidence="2" id="KW-1185">Reference proteome</keyword>
<dbReference type="Proteomes" id="UP000824782">
    <property type="component" value="Unassembled WGS sequence"/>
</dbReference>
<accession>A0AAV7ABT1</accession>
<protein>
    <submittedName>
        <fullName evidence="1">Uncharacterized protein</fullName>
    </submittedName>
</protein>